<accession>A0ABU0JU83</accession>
<name>A0ABU0JU83_HATLI</name>
<keyword evidence="1" id="KW-1133">Transmembrane helix</keyword>
<sequence length="99" mass="11653">MGVIIIGIEDIIINNYIKFISMIIISIIIDLLILKKIKQKKRPKDSILGFQISIIGIFLFYIVYNREFYTMYADIIPFFMSVYLIVTGVVFNIYNYINQ</sequence>
<organism evidence="2 3">
    <name type="scientific">Hathewaya limosa</name>
    <name type="common">Clostridium limosum</name>
    <dbReference type="NCBI Taxonomy" id="1536"/>
    <lineage>
        <taxon>Bacteria</taxon>
        <taxon>Bacillati</taxon>
        <taxon>Bacillota</taxon>
        <taxon>Clostridia</taxon>
        <taxon>Eubacteriales</taxon>
        <taxon>Clostridiaceae</taxon>
        <taxon>Hathewaya</taxon>
    </lineage>
</organism>
<reference evidence="2 3" key="1">
    <citation type="submission" date="2023-07" db="EMBL/GenBank/DDBJ databases">
        <title>Genomic Encyclopedia of Type Strains, Phase IV (KMG-IV): sequencing the most valuable type-strain genomes for metagenomic binning, comparative biology and taxonomic classification.</title>
        <authorList>
            <person name="Goeker M."/>
        </authorList>
    </citation>
    <scope>NUCLEOTIDE SEQUENCE [LARGE SCALE GENOMIC DNA]</scope>
    <source>
        <strain evidence="2 3">DSM 1400</strain>
    </source>
</reference>
<feature type="transmembrane region" description="Helical" evidence="1">
    <location>
        <begin position="46"/>
        <end position="64"/>
    </location>
</feature>
<dbReference type="RefSeq" id="WP_343749888.1">
    <property type="nucleotide sequence ID" value="NZ_BAAACJ010000038.1"/>
</dbReference>
<keyword evidence="1" id="KW-0472">Membrane</keyword>
<feature type="transmembrane region" description="Helical" evidence="1">
    <location>
        <begin position="76"/>
        <end position="97"/>
    </location>
</feature>
<dbReference type="GO" id="GO:0016787">
    <property type="term" value="F:hydrolase activity"/>
    <property type="evidence" value="ECO:0007669"/>
    <property type="project" value="UniProtKB-KW"/>
</dbReference>
<keyword evidence="3" id="KW-1185">Reference proteome</keyword>
<proteinExistence type="predicted"/>
<evidence type="ECO:0000256" key="1">
    <source>
        <dbReference type="SAM" id="Phobius"/>
    </source>
</evidence>
<gene>
    <name evidence="2" type="ORF">QOZ93_002416</name>
</gene>
<keyword evidence="1" id="KW-0812">Transmembrane</keyword>
<comment type="caution">
    <text evidence="2">The sequence shown here is derived from an EMBL/GenBank/DDBJ whole genome shotgun (WGS) entry which is preliminary data.</text>
</comment>
<feature type="transmembrane region" description="Helical" evidence="1">
    <location>
        <begin position="16"/>
        <end position="34"/>
    </location>
</feature>
<evidence type="ECO:0000313" key="2">
    <source>
        <dbReference type="EMBL" id="MDQ0480666.1"/>
    </source>
</evidence>
<keyword evidence="2" id="KW-0378">Hydrolase</keyword>
<dbReference type="Proteomes" id="UP001224418">
    <property type="component" value="Unassembled WGS sequence"/>
</dbReference>
<protein>
    <submittedName>
        <fullName evidence="2">Neutral ceramidase superfamily lipid hydrolase</fullName>
    </submittedName>
</protein>
<evidence type="ECO:0000313" key="3">
    <source>
        <dbReference type="Proteomes" id="UP001224418"/>
    </source>
</evidence>
<dbReference type="EMBL" id="JAUSWN010000025">
    <property type="protein sequence ID" value="MDQ0480666.1"/>
    <property type="molecule type" value="Genomic_DNA"/>
</dbReference>